<dbReference type="PANTHER" id="PTHR47951">
    <property type="entry name" value="OS08G0547900 PROTEIN"/>
    <property type="match status" value="1"/>
</dbReference>
<comment type="caution">
    <text evidence="10">The sequence shown here is derived from an EMBL/GenBank/DDBJ whole genome shotgun (WGS) entry which is preliminary data.</text>
</comment>
<dbReference type="OrthoDB" id="6764281at2759"/>
<evidence type="ECO:0000256" key="9">
    <source>
        <dbReference type="RuleBase" id="RU000461"/>
    </source>
</evidence>
<protein>
    <recommendedName>
        <fullName evidence="12">Cytochrome P450</fullName>
    </recommendedName>
</protein>
<dbReference type="GO" id="GO:0004497">
    <property type="term" value="F:monooxygenase activity"/>
    <property type="evidence" value="ECO:0007669"/>
    <property type="project" value="UniProtKB-KW"/>
</dbReference>
<dbReference type="AlphaFoldDB" id="A0A835PLP1"/>
<reference evidence="10 11" key="1">
    <citation type="journal article" date="2020" name="Nat. Food">
        <title>A phased Vanilla planifolia genome enables genetic improvement of flavour and production.</title>
        <authorList>
            <person name="Hasing T."/>
            <person name="Tang H."/>
            <person name="Brym M."/>
            <person name="Khazi F."/>
            <person name="Huang T."/>
            <person name="Chambers A.H."/>
        </authorList>
    </citation>
    <scope>NUCLEOTIDE SEQUENCE [LARGE SCALE GENOMIC DNA]</scope>
    <source>
        <tissue evidence="10">Leaf</tissue>
    </source>
</reference>
<dbReference type="Proteomes" id="UP000639772">
    <property type="component" value="Unassembled WGS sequence"/>
</dbReference>
<dbReference type="PANTHER" id="PTHR47951:SF3">
    <property type="entry name" value="CYTOCHROME P450, FAMILY 706, SUBFAMILY A, POLYPEPTIDE 4"/>
    <property type="match status" value="1"/>
</dbReference>
<keyword evidence="7 9" id="KW-0503">Monooxygenase</keyword>
<keyword evidence="5 9" id="KW-0560">Oxidoreductase</keyword>
<dbReference type="GO" id="GO:0020037">
    <property type="term" value="F:heme binding"/>
    <property type="evidence" value="ECO:0007669"/>
    <property type="project" value="InterPro"/>
</dbReference>
<proteinExistence type="inferred from homology"/>
<evidence type="ECO:0000256" key="6">
    <source>
        <dbReference type="ARBA" id="ARBA00023004"/>
    </source>
</evidence>
<dbReference type="PRINTS" id="PR00385">
    <property type="entry name" value="P450"/>
</dbReference>
<evidence type="ECO:0000256" key="3">
    <source>
        <dbReference type="ARBA" id="ARBA00022617"/>
    </source>
</evidence>
<gene>
    <name evidence="10" type="ORF">HPP92_025308</name>
</gene>
<keyword evidence="4 8" id="KW-0479">Metal-binding</keyword>
<evidence type="ECO:0000256" key="1">
    <source>
        <dbReference type="ARBA" id="ARBA00001971"/>
    </source>
</evidence>
<dbReference type="GO" id="GO:0016705">
    <property type="term" value="F:oxidoreductase activity, acting on paired donors, with incorporation or reduction of molecular oxygen"/>
    <property type="evidence" value="ECO:0007669"/>
    <property type="project" value="InterPro"/>
</dbReference>
<accession>A0A835PLP1</accession>
<comment type="cofactor">
    <cofactor evidence="1 8">
        <name>heme</name>
        <dbReference type="ChEBI" id="CHEBI:30413"/>
    </cofactor>
</comment>
<organism evidence="10 11">
    <name type="scientific">Vanilla planifolia</name>
    <name type="common">Vanilla</name>
    <dbReference type="NCBI Taxonomy" id="51239"/>
    <lineage>
        <taxon>Eukaryota</taxon>
        <taxon>Viridiplantae</taxon>
        <taxon>Streptophyta</taxon>
        <taxon>Embryophyta</taxon>
        <taxon>Tracheophyta</taxon>
        <taxon>Spermatophyta</taxon>
        <taxon>Magnoliopsida</taxon>
        <taxon>Liliopsida</taxon>
        <taxon>Asparagales</taxon>
        <taxon>Orchidaceae</taxon>
        <taxon>Vanilloideae</taxon>
        <taxon>Vanilleae</taxon>
        <taxon>Vanilla</taxon>
    </lineage>
</organism>
<keyword evidence="3 8" id="KW-0349">Heme</keyword>
<evidence type="ECO:0000256" key="4">
    <source>
        <dbReference type="ARBA" id="ARBA00022723"/>
    </source>
</evidence>
<dbReference type="InterPro" id="IPR036396">
    <property type="entry name" value="Cyt_P450_sf"/>
</dbReference>
<dbReference type="Gene3D" id="1.10.630.10">
    <property type="entry name" value="Cytochrome P450"/>
    <property type="match status" value="1"/>
</dbReference>
<keyword evidence="6 8" id="KW-0408">Iron</keyword>
<evidence type="ECO:0000313" key="11">
    <source>
        <dbReference type="Proteomes" id="UP000639772"/>
    </source>
</evidence>
<comment type="similarity">
    <text evidence="2 9">Belongs to the cytochrome P450 family.</text>
</comment>
<dbReference type="FunFam" id="1.10.630.10:FF:000126">
    <property type="entry name" value="Predicted protein"/>
    <property type="match status" value="1"/>
</dbReference>
<evidence type="ECO:0000256" key="8">
    <source>
        <dbReference type="PIRSR" id="PIRSR602401-1"/>
    </source>
</evidence>
<dbReference type="EMBL" id="JADCNM010000014">
    <property type="protein sequence ID" value="KAG0454004.1"/>
    <property type="molecule type" value="Genomic_DNA"/>
</dbReference>
<dbReference type="GO" id="GO:0005506">
    <property type="term" value="F:iron ion binding"/>
    <property type="evidence" value="ECO:0007669"/>
    <property type="project" value="InterPro"/>
</dbReference>
<dbReference type="InterPro" id="IPR017972">
    <property type="entry name" value="Cyt_P450_CS"/>
</dbReference>
<evidence type="ECO:0008006" key="12">
    <source>
        <dbReference type="Google" id="ProtNLM"/>
    </source>
</evidence>
<sequence>MGRCSCSVEGRRKMMLIPSKMEKIMITVSLVALAFLFFHRRKAKAKTHVPYPPGPRGLPILGSLPFLEPNLHVYFASLARTYGPVIRLRLGSKPCVVVSSPSAASEMFKDQDVAFANHDVSVAIRHSYRGSKDVLWCSYGPEWRMLRKISATHVLNAGSIEAMAPVRFREVRRALRVVWEKASAGEAMVIRDMLFQTAMNTTTSILWGERVDDDGKGEQFQKMIEGILDHMIVPNVSDFFPFLAPLDPQGVARRVKGIFRWVDDYINDIVERRKKAIAAGSTNQLDMLQSVLHHMMHKNDPQFAFFTLADLRNLLSNIIGASTDSVTTTMEWAMTELLHNPCVMEKVQQELDAVVGRDLLVKESDIPRLRFLRAVMKETLRLHPPVPLLVPHRPSSDCTIGGFAVPSGTAVFVNAWAIQRDPSYWEDAEEFKPERFLKEGKELCEYIGGNNFSFLPFGAGRRACAGIAYAERMMMYSLASLLHAFEWRLPEGVKLELSDTFGFVLRKTQPLVALPVARLDKPELYA</sequence>
<name>A0A835PLP1_VANPL</name>
<dbReference type="Pfam" id="PF00067">
    <property type="entry name" value="p450"/>
    <property type="match status" value="1"/>
</dbReference>
<feature type="binding site" description="axial binding residue" evidence="8">
    <location>
        <position position="464"/>
    </location>
    <ligand>
        <name>heme</name>
        <dbReference type="ChEBI" id="CHEBI:30413"/>
    </ligand>
    <ligandPart>
        <name>Fe</name>
        <dbReference type="ChEBI" id="CHEBI:18248"/>
    </ligandPart>
</feature>
<dbReference type="SUPFAM" id="SSF48264">
    <property type="entry name" value="Cytochrome P450"/>
    <property type="match status" value="1"/>
</dbReference>
<dbReference type="PRINTS" id="PR00463">
    <property type="entry name" value="EP450I"/>
</dbReference>
<dbReference type="InterPro" id="IPR001128">
    <property type="entry name" value="Cyt_P450"/>
</dbReference>
<dbReference type="InterPro" id="IPR002401">
    <property type="entry name" value="Cyt_P450_E_grp-I"/>
</dbReference>
<evidence type="ECO:0000313" key="10">
    <source>
        <dbReference type="EMBL" id="KAG0454004.1"/>
    </source>
</evidence>
<evidence type="ECO:0000256" key="7">
    <source>
        <dbReference type="ARBA" id="ARBA00023033"/>
    </source>
</evidence>
<dbReference type="PROSITE" id="PS00086">
    <property type="entry name" value="CYTOCHROME_P450"/>
    <property type="match status" value="1"/>
</dbReference>
<evidence type="ECO:0000256" key="2">
    <source>
        <dbReference type="ARBA" id="ARBA00010617"/>
    </source>
</evidence>
<evidence type="ECO:0000256" key="5">
    <source>
        <dbReference type="ARBA" id="ARBA00023002"/>
    </source>
</evidence>